<sequence length="142" mass="14649">MSCNSKGGVQVRQPDVHGAKRFIRPVTYGILFGAGACFLLLLIMSAVMGLRDIPQSAVSLIATLIFVLGGFVAGYVSAAFAREKGMLLGLCCGACLFVILSLASLAVDGGGFGMVALTKLAAVLLAAALGGIIGVNRRKKFR</sequence>
<reference evidence="2 3" key="1">
    <citation type="submission" date="2018-10" db="EMBL/GenBank/DDBJ databases">
        <title>Anaerotruncus faecis sp. nov., isolated from human feces.</title>
        <authorList>
            <person name="Wang Y.-J."/>
        </authorList>
    </citation>
    <scope>NUCLEOTIDE SEQUENCE [LARGE SCALE GENOMIC DNA]</scope>
    <source>
        <strain evidence="2 3">22A2-44</strain>
    </source>
</reference>
<name>A0A498CQT2_9FIRM</name>
<dbReference type="AlphaFoldDB" id="A0A498CQT2"/>
<protein>
    <submittedName>
        <fullName evidence="2">TIGR04086 family membrane protein</fullName>
    </submittedName>
</protein>
<keyword evidence="3" id="KW-1185">Reference proteome</keyword>
<evidence type="ECO:0000256" key="1">
    <source>
        <dbReference type="SAM" id="Phobius"/>
    </source>
</evidence>
<keyword evidence="1" id="KW-0812">Transmembrane</keyword>
<feature type="transmembrane region" description="Helical" evidence="1">
    <location>
        <begin position="56"/>
        <end position="80"/>
    </location>
</feature>
<dbReference type="Pfam" id="PF12670">
    <property type="entry name" value="DUF3792"/>
    <property type="match status" value="1"/>
</dbReference>
<feature type="transmembrane region" description="Helical" evidence="1">
    <location>
        <begin position="28"/>
        <end position="50"/>
    </location>
</feature>
<keyword evidence="1" id="KW-1133">Transmembrane helix</keyword>
<comment type="caution">
    <text evidence="2">The sequence shown here is derived from an EMBL/GenBank/DDBJ whole genome shotgun (WGS) entry which is preliminary data.</text>
</comment>
<dbReference type="NCBIfam" id="TIGR04086">
    <property type="entry name" value="TIGR04086_membr"/>
    <property type="match status" value="1"/>
</dbReference>
<accession>A0A498CQT2</accession>
<dbReference type="EMBL" id="RCHT01000001">
    <property type="protein sequence ID" value="RLL14516.1"/>
    <property type="molecule type" value="Genomic_DNA"/>
</dbReference>
<gene>
    <name evidence="2" type="ORF">D4A47_00600</name>
</gene>
<feature type="transmembrane region" description="Helical" evidence="1">
    <location>
        <begin position="87"/>
        <end position="106"/>
    </location>
</feature>
<dbReference type="Proteomes" id="UP000276301">
    <property type="component" value="Unassembled WGS sequence"/>
</dbReference>
<feature type="transmembrane region" description="Helical" evidence="1">
    <location>
        <begin position="112"/>
        <end position="135"/>
    </location>
</feature>
<keyword evidence="1" id="KW-0472">Membrane</keyword>
<evidence type="ECO:0000313" key="3">
    <source>
        <dbReference type="Proteomes" id="UP000276301"/>
    </source>
</evidence>
<dbReference type="InterPro" id="IPR023804">
    <property type="entry name" value="DUF3792_TM"/>
</dbReference>
<proteinExistence type="predicted"/>
<organism evidence="2 3">
    <name type="scientific">Anaerotruncus massiliensis</name>
    <name type="common">ex Liu et al. 2021</name>
    <dbReference type="NCBI Taxonomy" id="2321404"/>
    <lineage>
        <taxon>Bacteria</taxon>
        <taxon>Bacillati</taxon>
        <taxon>Bacillota</taxon>
        <taxon>Clostridia</taxon>
        <taxon>Eubacteriales</taxon>
        <taxon>Oscillospiraceae</taxon>
        <taxon>Anaerotruncus</taxon>
    </lineage>
</organism>
<evidence type="ECO:0000313" key="2">
    <source>
        <dbReference type="EMBL" id="RLL14516.1"/>
    </source>
</evidence>